<feature type="region of interest" description="Disordered" evidence="3">
    <location>
        <begin position="1496"/>
        <end position="1524"/>
    </location>
</feature>
<dbReference type="InterPro" id="IPR029453">
    <property type="entry name" value="Rictor_IV"/>
</dbReference>
<protein>
    <submittedName>
        <fullName evidence="8">Uncharacterized protein</fullName>
    </submittedName>
</protein>
<feature type="domain" description="Rapamycin-insensitive companion of mTOR middle" evidence="5">
    <location>
        <begin position="758"/>
        <end position="1008"/>
    </location>
</feature>
<keyword evidence="4" id="KW-1133">Transmembrane helix</keyword>
<evidence type="ECO:0000313" key="9">
    <source>
        <dbReference type="Proteomes" id="UP001142055"/>
    </source>
</evidence>
<evidence type="ECO:0000259" key="7">
    <source>
        <dbReference type="SMART" id="SM01310"/>
    </source>
</evidence>
<feature type="region of interest" description="Disordered" evidence="3">
    <location>
        <begin position="2121"/>
        <end position="2146"/>
    </location>
</feature>
<feature type="region of interest" description="Disordered" evidence="3">
    <location>
        <begin position="1684"/>
        <end position="1706"/>
    </location>
</feature>
<dbReference type="InterPro" id="IPR029451">
    <property type="entry name" value="RICTOR_M"/>
</dbReference>
<dbReference type="InterPro" id="IPR016024">
    <property type="entry name" value="ARM-type_fold"/>
</dbReference>
<accession>A0A9Q0MFN3</accession>
<dbReference type="Proteomes" id="UP001142055">
    <property type="component" value="Chromosome 1"/>
</dbReference>
<feature type="domain" description="Rapamycin-insensitive companion of mTOR N-terminal" evidence="6">
    <location>
        <begin position="58"/>
        <end position="678"/>
    </location>
</feature>
<dbReference type="SUPFAM" id="SSF48371">
    <property type="entry name" value="ARM repeat"/>
    <property type="match status" value="1"/>
</dbReference>
<dbReference type="EMBL" id="JAPWDV010000001">
    <property type="protein sequence ID" value="KAJ6224797.1"/>
    <property type="molecule type" value="Genomic_DNA"/>
</dbReference>
<feature type="compositionally biased region" description="Basic and acidic residues" evidence="3">
    <location>
        <begin position="1496"/>
        <end position="1506"/>
    </location>
</feature>
<dbReference type="OMA" id="PPYNYTG"/>
<evidence type="ECO:0000256" key="1">
    <source>
        <dbReference type="ARBA" id="ARBA00008878"/>
    </source>
</evidence>
<keyword evidence="4" id="KW-0472">Membrane</keyword>
<dbReference type="GO" id="GO:0038203">
    <property type="term" value="P:TORC2 signaling"/>
    <property type="evidence" value="ECO:0007669"/>
    <property type="project" value="TreeGrafter"/>
</dbReference>
<evidence type="ECO:0000256" key="2">
    <source>
        <dbReference type="SAM" id="Coils"/>
    </source>
</evidence>
<feature type="compositionally biased region" description="Basic residues" evidence="3">
    <location>
        <begin position="2085"/>
        <end position="2102"/>
    </location>
</feature>
<keyword evidence="4" id="KW-0812">Transmembrane</keyword>
<dbReference type="SMART" id="SM01307">
    <property type="entry name" value="RICTOR_M"/>
    <property type="match status" value="1"/>
</dbReference>
<gene>
    <name evidence="8" type="ORF">RDWZM_003342</name>
</gene>
<comment type="similarity">
    <text evidence="1">Belongs to the RICTOR family.</text>
</comment>
<dbReference type="Pfam" id="PF14666">
    <property type="entry name" value="RICTOR_M"/>
    <property type="match status" value="1"/>
</dbReference>
<proteinExistence type="inferred from homology"/>
<keyword evidence="9" id="KW-1185">Reference proteome</keyword>
<sequence>MHRSNRSNRKFNRSQRCRFQYNDDDVVNIDWSKPLNRIVIEILEPIVHKDSLPKNQLLAYLNCFTKYCLKRSLQQQSSLNSHHQTNHDNGIELDTLSDNEILSCIRLCLFHDAAEVRAASLRAIRYYVQNKQSLNCLLKLNLQHLIARSLDIVLENRIERVQALRLTRHLLSIDPSTFPLALGRCLCAIAGDNSLEKDMLLRACWATIAELTIVNAVISARAGCVDVIAKCCMNSAIGIANNSSGVGEHLGRETIRDRTQIGNISLNSISNVPGGMLTNLTLPYSNVVISEAMLSSFLHLYNWPDTRRLLKPKGLDLFYFISPFTDTYSFLHASNAARNQNQFYANNYGNQTEDEHLYPQAQNPFVEMKGRQFNIMGNNRQVAKQQQQQQQAQQQQQQQYANYENRTFRYLACKNAILSILRSWPGMFFMCQFKENTENRVPSFQTEDLDENLWEDYSEIYQDSNNHNIHFFLDSLKFFGIPVKSRSNKATQLASGIDRALSTNNWERSSYFTTASYGKHNPLESLIAIFHLPYPEVHRHLIELIYELFGLKTPDWLENFEDSLRCVFFTLPNRKSRTHRQNVDTGSSHQHTKSYFPEEWQLYDGFVAKEAEYILPSRSKNRLNFVSNYCGLMLQVMVEFGILEALVSVILDSNDKAAINLSTILLGELLHLSGKYLPASIYAHRCQSLPTLVAASICNCKTRRNRALTAINHLNQIHELMKNGPKPASLFLEQQIYFCQPNSRIMNQTRTRTSSKNSDDNMVSLIKNSLVLKRSNFKDWNWDMIVNILKHPGEWMRKLDDKDVIHFVRRLLDFFRPSRRQFSSISKNSYHGSLYELSSSSTPSSAHMNSNSRSDPIYVENPRLLCIAATSFIDFLLEADEHRASEFIEMFILDLDLSLKNVATKSPSSDETLIPSRLLSTLSNHYFLLIGRFTHSPVGHRWLDKTQIFQYLVDLISLSTSDVFMKLIVSSLDYHVSFSRTLLSKVLTATPESSRLYATQYMRVLLRAFAPNFSHWPIEYLVGQLYDPCPAVASTALDILDEACSDDDANLEKVISLRPALLHLGDVAIVFISRFVSHPCGLSYLRESNMLSNELTRWKGNFSIRYVRLIEDCLNECFSCHQRSDYGTYGRRSDRRQFPHAKHTSITTYVLPHLYGQLVQTEDGLQILIEQLIVDSLLKSIKEHVDEMAVYYEKDHTLKPSSSEVNCEANVLRMKAALWSIGHIATHERGLMHILEYEEPILFWITTLVKCSPILSMRATCFYVLCLFASTHKGSQLLSEYGWSSIQHSHDEMFPIDEQEYENFYMSNGRLRFISNENHSSGDMMSNPFFTVGDYGSAINVPMSRHYSQSSSSSSSYLSMPHTEKSRLDSTNDIESDERKPSFTISSSTSSIYSNTSSIGCLASSNAVPTNTFNRQRSSSDCLQKVIANTEKNFVLNGKVIDGKNQTKLDYQDSGIADSNQSAVEQMAKTNFGKGDVTITRSRKISAPCFAVSTEINRENRSDSNDSSRTGNTAPYSSRSTSFAEYSSSSSGSNILDHVKLDRNVNLFSNSVAINNNNSTIAPGATYKSLPIGSPNQLAEYTMGNHDPLKIQRQMSLVIQSQDDPYPSSVDAHGYAQLRAIQKCRVQSLSGNMFFTGMGNTNPMAVDHGVHSIDPEKSSTKLSNRSHLNSLRSDETTPEILVTDINSNGNTNRQRQVSRTSLQATSPETGDFKRLRIPSVNMITTDVASSITGPLKTIQRSLSRVSKGSCLSTESLSTFVLDDVPNEGNVSAVEQIDKPQFMCLCLPDSLALMFHLEESNQTSKSKRVQFSTKSHRNTKTSQDKKLSCDSAVLSRACLSLLSNVYIRRDSFEDGLEIHCDSKCMACCIKINRPVRSTELTDNSNSPIITASTSKSLVSNEEHGTNKLYTSDTLTDMANCGKSTDYHSSSPLRTTTLTPNNINVLQRKEVLRLVSNLSAAMYAKQSEQGLLSFKQRFPHVFEDFCLYSEVCLQMESFNFRATARRFLHELFLEVNLDQRIPKLLITIIMELYVVCVLIVIAMSMLIFKGVQLIIGIIHPYPNESEIQWRQYPKLPLEQQQQQLSTKAKKPKSKSKPKGKRQPRNLRIEQLYSSSPLSFEELDSSFSRRSGGHYSSRTRTPSRYDDMVNTSTISHEPLRPGIPLEQISFVEDDLEDPIEAYVQQQHQRILQEHQNRASTPIQNTGPKQYSKSHATLV</sequence>
<dbReference type="Pfam" id="PF14664">
    <property type="entry name" value="RICTOR_N"/>
    <property type="match status" value="3"/>
</dbReference>
<dbReference type="GO" id="GO:0043539">
    <property type="term" value="F:protein serine/threonine kinase activator activity"/>
    <property type="evidence" value="ECO:0007669"/>
    <property type="project" value="TreeGrafter"/>
</dbReference>
<dbReference type="PANTHER" id="PTHR13298:SF11">
    <property type="entry name" value="RAPAMYCIN-INSENSITIVE COMPANION OF MTOR"/>
    <property type="match status" value="1"/>
</dbReference>
<feature type="domain" description="Rapamycin-insensitive companion of mTOR" evidence="7">
    <location>
        <begin position="1211"/>
        <end position="1285"/>
    </location>
</feature>
<dbReference type="InterPro" id="IPR029452">
    <property type="entry name" value="RICTOR_V"/>
</dbReference>
<dbReference type="Pfam" id="PF14663">
    <property type="entry name" value="RasGEF_N_2"/>
    <property type="match status" value="1"/>
</dbReference>
<organism evidence="8 9">
    <name type="scientific">Blomia tropicalis</name>
    <name type="common">Mite</name>
    <dbReference type="NCBI Taxonomy" id="40697"/>
    <lineage>
        <taxon>Eukaryota</taxon>
        <taxon>Metazoa</taxon>
        <taxon>Ecdysozoa</taxon>
        <taxon>Arthropoda</taxon>
        <taxon>Chelicerata</taxon>
        <taxon>Arachnida</taxon>
        <taxon>Acari</taxon>
        <taxon>Acariformes</taxon>
        <taxon>Sarcoptiformes</taxon>
        <taxon>Astigmata</taxon>
        <taxon>Glycyphagoidea</taxon>
        <taxon>Echimyopodidae</taxon>
        <taxon>Blomia</taxon>
    </lineage>
</organism>
<comment type="caution">
    <text evidence="8">The sequence shown here is derived from an EMBL/GenBank/DDBJ whole genome shotgun (WGS) entry which is preliminary data.</text>
</comment>
<evidence type="ECO:0000256" key="3">
    <source>
        <dbReference type="SAM" id="MobiDB-lite"/>
    </source>
</evidence>
<dbReference type="SMART" id="SM01310">
    <property type="entry name" value="RICTOR_V"/>
    <property type="match status" value="1"/>
</dbReference>
<evidence type="ECO:0000256" key="4">
    <source>
        <dbReference type="SAM" id="Phobius"/>
    </source>
</evidence>
<evidence type="ECO:0000259" key="5">
    <source>
        <dbReference type="SMART" id="SM01307"/>
    </source>
</evidence>
<feature type="region of interest" description="Disordered" evidence="3">
    <location>
        <begin position="2194"/>
        <end position="2215"/>
    </location>
</feature>
<dbReference type="InterPro" id="IPR028267">
    <property type="entry name" value="Pianissimo_N"/>
</dbReference>
<feature type="compositionally biased region" description="Polar residues" evidence="3">
    <location>
        <begin position="2122"/>
        <end position="2139"/>
    </location>
</feature>
<feature type="coiled-coil region" evidence="2">
    <location>
        <begin position="378"/>
        <end position="406"/>
    </location>
</feature>
<evidence type="ECO:0000259" key="6">
    <source>
        <dbReference type="SMART" id="SM01308"/>
    </source>
</evidence>
<dbReference type="GO" id="GO:0051897">
    <property type="term" value="P:positive regulation of phosphatidylinositol 3-kinase/protein kinase B signal transduction"/>
    <property type="evidence" value="ECO:0007669"/>
    <property type="project" value="TreeGrafter"/>
</dbReference>
<dbReference type="InterPro" id="IPR028268">
    <property type="entry name" value="Pianissimo_fam"/>
</dbReference>
<name>A0A9Q0MFN3_BLOTA</name>
<dbReference type="GO" id="GO:0031932">
    <property type="term" value="C:TORC2 complex"/>
    <property type="evidence" value="ECO:0007669"/>
    <property type="project" value="InterPro"/>
</dbReference>
<keyword evidence="2" id="KW-0175">Coiled coil</keyword>
<dbReference type="PANTHER" id="PTHR13298">
    <property type="entry name" value="CYTOSOLIC REGULATOR PIANISSIMO"/>
    <property type="match status" value="1"/>
</dbReference>
<dbReference type="SMART" id="SM01303">
    <property type="entry name" value="RasGEF_N_2"/>
    <property type="match status" value="1"/>
</dbReference>
<dbReference type="Pfam" id="PF14668">
    <property type="entry name" value="RICTOR_V"/>
    <property type="match status" value="1"/>
</dbReference>
<feature type="transmembrane region" description="Helical" evidence="4">
    <location>
        <begin position="2022"/>
        <end position="2046"/>
    </location>
</feature>
<feature type="region of interest" description="Disordered" evidence="3">
    <location>
        <begin position="1351"/>
        <end position="1387"/>
    </location>
</feature>
<evidence type="ECO:0000313" key="8">
    <source>
        <dbReference type="EMBL" id="KAJ6224797.1"/>
    </source>
</evidence>
<feature type="region of interest" description="Disordered" evidence="3">
    <location>
        <begin position="2078"/>
        <end position="2105"/>
    </location>
</feature>
<reference evidence="8" key="1">
    <citation type="submission" date="2022-12" db="EMBL/GenBank/DDBJ databases">
        <title>Genome assemblies of Blomia tropicalis.</title>
        <authorList>
            <person name="Cui Y."/>
        </authorList>
    </citation>
    <scope>NUCLEOTIDE SEQUENCE</scope>
    <source>
        <tissue evidence="8">Adult mites</tissue>
    </source>
</reference>
<dbReference type="SMART" id="SM01308">
    <property type="entry name" value="RICTOR_N"/>
    <property type="match status" value="1"/>
</dbReference>